<dbReference type="GO" id="GO:0000049">
    <property type="term" value="F:tRNA binding"/>
    <property type="evidence" value="ECO:0007669"/>
    <property type="project" value="InterPro"/>
</dbReference>
<reference evidence="11 12" key="1">
    <citation type="submission" date="2013-11" db="EMBL/GenBank/DDBJ databases">
        <title>Comparative genomics of Ignicoccus.</title>
        <authorList>
            <person name="Podar M."/>
        </authorList>
    </citation>
    <scope>NUCLEOTIDE SEQUENCE [LARGE SCALE GENOMIC DNA]</scope>
    <source>
        <strain evidence="11 12">DSM 13165</strain>
    </source>
</reference>
<evidence type="ECO:0000256" key="7">
    <source>
        <dbReference type="ARBA" id="ARBA00022917"/>
    </source>
</evidence>
<keyword evidence="8 10" id="KW-0030">Aminoacyl-tRNA synthetase</keyword>
<dbReference type="InterPro" id="IPR008925">
    <property type="entry name" value="aa_tRNA-synth_I_cd-bd_sf"/>
</dbReference>
<dbReference type="EMBL" id="CP006867">
    <property type="protein sequence ID" value="ALU12469.1"/>
    <property type="molecule type" value="Genomic_DNA"/>
</dbReference>
<dbReference type="AlphaFoldDB" id="A0A0U3F4J4"/>
<gene>
    <name evidence="10" type="primary">lysS</name>
    <name evidence="11" type="ORF">EYM_04140</name>
</gene>
<dbReference type="InterPro" id="IPR014729">
    <property type="entry name" value="Rossmann-like_a/b/a_fold"/>
</dbReference>
<dbReference type="Gene3D" id="1.10.10.350">
    <property type="match status" value="1"/>
</dbReference>
<evidence type="ECO:0000256" key="2">
    <source>
        <dbReference type="ARBA" id="ARBA00005594"/>
    </source>
</evidence>
<dbReference type="OrthoDB" id="6838at2157"/>
<evidence type="ECO:0000256" key="6">
    <source>
        <dbReference type="ARBA" id="ARBA00022840"/>
    </source>
</evidence>
<proteinExistence type="inferred from homology"/>
<dbReference type="SUPFAM" id="SSF52374">
    <property type="entry name" value="Nucleotidylyl transferase"/>
    <property type="match status" value="1"/>
</dbReference>
<keyword evidence="7 10" id="KW-0648">Protein biosynthesis</keyword>
<dbReference type="GO" id="GO:0005524">
    <property type="term" value="F:ATP binding"/>
    <property type="evidence" value="ECO:0007669"/>
    <property type="project" value="UniProtKB-UniRule"/>
</dbReference>
<dbReference type="Gene3D" id="3.40.50.620">
    <property type="entry name" value="HUPs"/>
    <property type="match status" value="1"/>
</dbReference>
<evidence type="ECO:0000256" key="8">
    <source>
        <dbReference type="ARBA" id="ARBA00023146"/>
    </source>
</evidence>
<evidence type="ECO:0000256" key="10">
    <source>
        <dbReference type="HAMAP-Rule" id="MF_00177"/>
    </source>
</evidence>
<dbReference type="Pfam" id="PF01921">
    <property type="entry name" value="tRNA-synt_1f"/>
    <property type="match status" value="1"/>
</dbReference>
<evidence type="ECO:0000256" key="9">
    <source>
        <dbReference type="ARBA" id="ARBA00048573"/>
    </source>
</evidence>
<keyword evidence="4 10" id="KW-0436">Ligase</keyword>
<comment type="subcellular location">
    <subcellularLocation>
        <location evidence="1 10">Cytoplasm</location>
    </subcellularLocation>
</comment>
<evidence type="ECO:0000313" key="12">
    <source>
        <dbReference type="Proteomes" id="UP000060778"/>
    </source>
</evidence>
<protein>
    <recommendedName>
        <fullName evidence="10">Lysine--tRNA ligase</fullName>
        <ecNumber evidence="10">6.1.1.6</ecNumber>
    </recommendedName>
    <alternativeName>
        <fullName evidence="10">Lysyl-tRNA synthetase</fullName>
        <shortName evidence="10">LysRS</shortName>
    </alternativeName>
</protein>
<dbReference type="STRING" id="940295.EYM_04140"/>
<dbReference type="PANTHER" id="PTHR37940">
    <property type="entry name" value="LYSINE--TRNA LIGASE"/>
    <property type="match status" value="1"/>
</dbReference>
<keyword evidence="6 10" id="KW-0067">ATP-binding</keyword>
<dbReference type="HAMAP" id="MF_00177">
    <property type="entry name" value="Lys_tRNA_synth_class1"/>
    <property type="match status" value="1"/>
</dbReference>
<keyword evidence="12" id="KW-1185">Reference proteome</keyword>
<name>A0A0U3F4J4_9CREN</name>
<evidence type="ECO:0000313" key="11">
    <source>
        <dbReference type="EMBL" id="ALU12469.1"/>
    </source>
</evidence>
<dbReference type="KEGG" id="iis:EYM_04140"/>
<comment type="catalytic activity">
    <reaction evidence="9 10">
        <text>tRNA(Lys) + L-lysine + ATP = L-lysyl-tRNA(Lys) + AMP + diphosphate</text>
        <dbReference type="Rhea" id="RHEA:20792"/>
        <dbReference type="Rhea" id="RHEA-COMP:9696"/>
        <dbReference type="Rhea" id="RHEA-COMP:9697"/>
        <dbReference type="ChEBI" id="CHEBI:30616"/>
        <dbReference type="ChEBI" id="CHEBI:32551"/>
        <dbReference type="ChEBI" id="CHEBI:33019"/>
        <dbReference type="ChEBI" id="CHEBI:78442"/>
        <dbReference type="ChEBI" id="CHEBI:78529"/>
        <dbReference type="ChEBI" id="CHEBI:456215"/>
        <dbReference type="EC" id="6.1.1.6"/>
    </reaction>
</comment>
<accession>A0A0U3F4J4</accession>
<evidence type="ECO:0000256" key="5">
    <source>
        <dbReference type="ARBA" id="ARBA00022741"/>
    </source>
</evidence>
<keyword evidence="3 10" id="KW-0963">Cytoplasm</keyword>
<dbReference type="NCBIfam" id="TIGR00467">
    <property type="entry name" value="lysS_arch"/>
    <property type="match status" value="1"/>
</dbReference>
<dbReference type="InterPro" id="IPR002904">
    <property type="entry name" value="Lys-tRNA-ligase"/>
</dbReference>
<dbReference type="PANTHER" id="PTHR37940:SF1">
    <property type="entry name" value="LYSINE--TRNA LIGASE"/>
    <property type="match status" value="1"/>
</dbReference>
<dbReference type="GO" id="GO:0006430">
    <property type="term" value="P:lysyl-tRNA aminoacylation"/>
    <property type="evidence" value="ECO:0007669"/>
    <property type="project" value="UniProtKB-UniRule"/>
</dbReference>
<dbReference type="GO" id="GO:0004824">
    <property type="term" value="F:lysine-tRNA ligase activity"/>
    <property type="evidence" value="ECO:0007669"/>
    <property type="project" value="UniProtKB-UniRule"/>
</dbReference>
<dbReference type="Proteomes" id="UP000060778">
    <property type="component" value="Chromosome"/>
</dbReference>
<feature type="binding site" evidence="10">
    <location>
        <position position="280"/>
    </location>
    <ligand>
        <name>ATP</name>
        <dbReference type="ChEBI" id="CHEBI:30616"/>
    </ligand>
</feature>
<comment type="caution">
    <text evidence="10">Lacks conserved residue(s) required for the propagation of feature annotation.</text>
</comment>
<dbReference type="GO" id="GO:0005737">
    <property type="term" value="C:cytoplasm"/>
    <property type="evidence" value="ECO:0007669"/>
    <property type="project" value="UniProtKB-SubCell"/>
</dbReference>
<evidence type="ECO:0000256" key="4">
    <source>
        <dbReference type="ARBA" id="ARBA00022598"/>
    </source>
</evidence>
<evidence type="ECO:0000256" key="3">
    <source>
        <dbReference type="ARBA" id="ARBA00022490"/>
    </source>
</evidence>
<dbReference type="EC" id="6.1.1.6" evidence="10"/>
<sequence length="500" mass="57889">MDWLKKIADEIIKRGGKAFVIASGMTTSGPAHLGTLSEFIYPYSIAQELKKRGYDAEFIFVADIMDAFDDIPLTLKDKAEELKKYLGKPLAEVPDPYGCHDSYGEHFLAEFLELMKRFGIEPDEVFKASDLYKEGWYDDYLRLFVERRTELKKIMEETAMRKLPEDWWDFVKPICEKCGRIDKTKVKKVEGDKIYYKCEACGHEGSIDISSHRWKLAWRVDWPSRQDFLGVDAEGGGVDHFTKGGSWDTAREIHKRIFGKEPPVGFRYGFVLMDGKKMSKSKGIGALNEIMALLHPAVIMYFILKHDIVENKNFKMNPRFLLQLYEEYRRVALGEDKDPKRVKAWELSGKKVWKVGFADLLVYYQIYRDWKKVAELVGDVESIKDLAPYVEEWIKRNFVPDEYKVEIKQGKVGDPKGCEFLSKLAQLLKEEMSDVEIHNAIYEIARELGLSPKEAFKYVYRVLLDSDRGPRAGRLIKAIGVKRARDMFLKACEDEPSKVR</sequence>
<comment type="similarity">
    <text evidence="2 10">Belongs to the class-I aminoacyl-tRNA synthetase family.</text>
</comment>
<organism evidence="11 12">
    <name type="scientific">Ignicoccus islandicus DSM 13165</name>
    <dbReference type="NCBI Taxonomy" id="940295"/>
    <lineage>
        <taxon>Archaea</taxon>
        <taxon>Thermoproteota</taxon>
        <taxon>Thermoprotei</taxon>
        <taxon>Desulfurococcales</taxon>
        <taxon>Desulfurococcaceae</taxon>
        <taxon>Ignicoccus</taxon>
    </lineage>
</organism>
<dbReference type="InterPro" id="IPR020751">
    <property type="entry name" value="aa-tRNA-synth_I_codon-bd_sub2"/>
</dbReference>
<feature type="short sequence motif" description="'KMSKS' region" evidence="10">
    <location>
        <begin position="277"/>
        <end position="281"/>
    </location>
</feature>
<evidence type="ECO:0000256" key="1">
    <source>
        <dbReference type="ARBA" id="ARBA00004496"/>
    </source>
</evidence>
<dbReference type="SUPFAM" id="SSF48163">
    <property type="entry name" value="An anticodon-binding domain of class I aminoacyl-tRNA synthetases"/>
    <property type="match status" value="1"/>
</dbReference>
<keyword evidence="5 10" id="KW-0547">Nucleotide-binding</keyword>
<dbReference type="RefSeq" id="WP_075049784.1">
    <property type="nucleotide sequence ID" value="NZ_CP006867.1"/>
</dbReference>
<dbReference type="GeneID" id="30680221"/>